<dbReference type="SFLD" id="SFLDG01389">
    <property type="entry name" value="menaquinone_synthsis_involved"/>
    <property type="match status" value="2"/>
</dbReference>
<dbReference type="SFLD" id="SFLDF00293">
    <property type="entry name" value="((2_3_4_5-tetrahydroxypentyl)a"/>
    <property type="match status" value="1"/>
</dbReference>
<dbReference type="Gene3D" id="3.20.20.70">
    <property type="entry name" value="Aldolase class I"/>
    <property type="match status" value="1"/>
</dbReference>
<dbReference type="SFLD" id="SFLDF00343">
    <property type="entry name" value="aminofutalosine_synthase_(mqnE"/>
    <property type="match status" value="1"/>
</dbReference>
<dbReference type="Pfam" id="PF04055">
    <property type="entry name" value="Radical_SAM"/>
    <property type="match status" value="1"/>
</dbReference>
<dbReference type="NCBIfam" id="TIGR00423">
    <property type="entry name" value="CofH family radical SAM protein"/>
    <property type="match status" value="1"/>
</dbReference>
<keyword evidence="6" id="KW-0408">Iron</keyword>
<proteinExistence type="inferred from homology"/>
<dbReference type="SUPFAM" id="SSF102114">
    <property type="entry name" value="Radical SAM enzymes"/>
    <property type="match status" value="1"/>
</dbReference>
<keyword evidence="5" id="KW-0479">Metal-binding</keyword>
<dbReference type="PIRSF" id="PIRSF004762">
    <property type="entry name" value="CHP00423"/>
    <property type="match status" value="1"/>
</dbReference>
<sequence length="406" mass="45140">MNAAVPHNIALAQGVPQELFNPAVSTEVRAILQQALNGEELSEAQGVVLFGTEGAELDALTATADTVRRQRVGDRASFVITRNINYTNVCYMGCKFCNFAKRKDDPEAEFFDLDEIVRRAQEAWDRGATEVCIQGGLHPDLPVHFYRDMLKAIKSVLPGMHIHAFSPFEIWFGARKSKMSYADFIQDLMDHGLGSMPGTAAEILDTDIRKQLTKDKLSTEQWVEIIQTAHRLGLPTTATIMYGHIDGPEHWAAHLALLRTIQQKTGGFTEFVPLGFIHYKTPLYLEVEGVRPGPTRHEHIRMHAVARLMLNGWIDNIQASWVKLGTELAQQMLAAGVNDLGGTLMNESISRAAGGEHGQEMQPQELIGMMRAMGREPVRRNTLYRPLEFFDSVEPLPQSLLAGGLA</sequence>
<keyword evidence="10" id="KW-1185">Reference proteome</keyword>
<organism evidence="9 10">
    <name type="scientific">Marinobacterium rhizophilum</name>
    <dbReference type="NCBI Taxonomy" id="420402"/>
    <lineage>
        <taxon>Bacteria</taxon>
        <taxon>Pseudomonadati</taxon>
        <taxon>Pseudomonadota</taxon>
        <taxon>Gammaproteobacteria</taxon>
        <taxon>Oceanospirillales</taxon>
        <taxon>Oceanospirillaceae</taxon>
        <taxon>Marinobacterium</taxon>
    </lineage>
</organism>
<dbReference type="SFLD" id="SFLDG01388">
    <property type="entry name" value="7_8-didemethyl-8-hydroxy-5-dea"/>
    <property type="match status" value="1"/>
</dbReference>
<dbReference type="InterPro" id="IPR020050">
    <property type="entry name" value="FO_synthase_su2"/>
</dbReference>
<dbReference type="PANTHER" id="PTHR43076:SF1">
    <property type="entry name" value="LIPOYL SYNTHASE 2"/>
    <property type="match status" value="1"/>
</dbReference>
<dbReference type="InterPro" id="IPR045567">
    <property type="entry name" value="CofH/MnqC-like_C"/>
</dbReference>
<evidence type="ECO:0000256" key="1">
    <source>
        <dbReference type="ARBA" id="ARBA00001966"/>
    </source>
</evidence>
<keyword evidence="3 9" id="KW-0808">Transferase</keyword>
<dbReference type="InterPro" id="IPR058240">
    <property type="entry name" value="rSAM_sf"/>
</dbReference>
<keyword evidence="4" id="KW-0949">S-adenosyl-L-methionine</keyword>
<evidence type="ECO:0000256" key="4">
    <source>
        <dbReference type="ARBA" id="ARBA00022691"/>
    </source>
</evidence>
<accession>A0ABY5HF13</accession>
<evidence type="ECO:0000256" key="6">
    <source>
        <dbReference type="ARBA" id="ARBA00023004"/>
    </source>
</evidence>
<evidence type="ECO:0000313" key="10">
    <source>
        <dbReference type="Proteomes" id="UP001058461"/>
    </source>
</evidence>
<reference evidence="9" key="1">
    <citation type="submission" date="2021-04" db="EMBL/GenBank/DDBJ databases">
        <title>Oceanospirillales bacteria with DddD are important DMSP degraders in coastal seawater.</title>
        <authorList>
            <person name="Liu J."/>
        </authorList>
    </citation>
    <scope>NUCLEOTIDE SEQUENCE</scope>
    <source>
        <strain evidence="9">D13-1</strain>
    </source>
</reference>
<dbReference type="SFLD" id="SFLDS00029">
    <property type="entry name" value="Radical_SAM"/>
    <property type="match status" value="2"/>
</dbReference>
<evidence type="ECO:0000313" key="9">
    <source>
        <dbReference type="EMBL" id="UTW10188.1"/>
    </source>
</evidence>
<dbReference type="EMBL" id="CP073347">
    <property type="protein sequence ID" value="UTW10188.1"/>
    <property type="molecule type" value="Genomic_DNA"/>
</dbReference>
<evidence type="ECO:0000256" key="7">
    <source>
        <dbReference type="ARBA" id="ARBA00023014"/>
    </source>
</evidence>
<dbReference type="InterPro" id="IPR019940">
    <property type="entry name" value="CofH_family"/>
</dbReference>
<evidence type="ECO:0000256" key="3">
    <source>
        <dbReference type="ARBA" id="ARBA00022679"/>
    </source>
</evidence>
<comment type="cofactor">
    <cofactor evidence="1">
        <name>[4Fe-4S] cluster</name>
        <dbReference type="ChEBI" id="CHEBI:49883"/>
    </cofactor>
</comment>
<dbReference type="InterPro" id="IPR007197">
    <property type="entry name" value="rSAM"/>
</dbReference>
<dbReference type="CDD" id="cd01335">
    <property type="entry name" value="Radical_SAM"/>
    <property type="match status" value="1"/>
</dbReference>
<dbReference type="SFLD" id="SFLDG01064">
    <property type="entry name" value="F420__menaquinone_cofactor_bio"/>
    <property type="match status" value="2"/>
</dbReference>
<dbReference type="HAMAP" id="MF_01612">
    <property type="entry name" value="FO_synth_sub2"/>
    <property type="match status" value="1"/>
</dbReference>
<dbReference type="RefSeq" id="WP_255852209.1">
    <property type="nucleotide sequence ID" value="NZ_CP073347.1"/>
</dbReference>
<dbReference type="NCBIfam" id="TIGR03551">
    <property type="entry name" value="F420_cofH"/>
    <property type="match status" value="1"/>
</dbReference>
<dbReference type="SFLD" id="SFLDF00342">
    <property type="entry name" value="cyclic_dehypoxanthine_futalosi"/>
    <property type="match status" value="1"/>
</dbReference>
<dbReference type="InterPro" id="IPR034405">
    <property type="entry name" value="F420"/>
</dbReference>
<keyword evidence="2" id="KW-0004">4Fe-4S</keyword>
<protein>
    <submittedName>
        <fullName evidence="9">5-amino-6-(D-ribitylamino)uracil--L-tyrosine 4-hydroxyphenyl transferase CofH</fullName>
    </submittedName>
</protein>
<dbReference type="GO" id="GO:0016740">
    <property type="term" value="F:transferase activity"/>
    <property type="evidence" value="ECO:0007669"/>
    <property type="project" value="UniProtKB-KW"/>
</dbReference>
<name>A0ABY5HF13_9GAMM</name>
<evidence type="ECO:0000256" key="5">
    <source>
        <dbReference type="ARBA" id="ARBA00022723"/>
    </source>
</evidence>
<dbReference type="InterPro" id="IPR013785">
    <property type="entry name" value="Aldolase_TIM"/>
</dbReference>
<dbReference type="Proteomes" id="UP001058461">
    <property type="component" value="Chromosome"/>
</dbReference>
<keyword evidence="7" id="KW-0411">Iron-sulfur</keyword>
<feature type="domain" description="Radical SAM core" evidence="8">
    <location>
        <begin position="76"/>
        <end position="303"/>
    </location>
</feature>
<dbReference type="NCBIfam" id="NF005609">
    <property type="entry name" value="PRK07360.1"/>
    <property type="match status" value="1"/>
</dbReference>
<evidence type="ECO:0000256" key="2">
    <source>
        <dbReference type="ARBA" id="ARBA00022485"/>
    </source>
</evidence>
<dbReference type="Pfam" id="PF19288">
    <property type="entry name" value="CofH_C"/>
    <property type="match status" value="1"/>
</dbReference>
<gene>
    <name evidence="9" type="primary">cofH</name>
    <name evidence="9" type="ORF">KDW95_12775</name>
</gene>
<evidence type="ECO:0000259" key="8">
    <source>
        <dbReference type="PROSITE" id="PS51918"/>
    </source>
</evidence>
<dbReference type="PROSITE" id="PS51918">
    <property type="entry name" value="RADICAL_SAM"/>
    <property type="match status" value="1"/>
</dbReference>
<dbReference type="PANTHER" id="PTHR43076">
    <property type="entry name" value="FO SYNTHASE (COFH)"/>
    <property type="match status" value="1"/>
</dbReference>